<name>A0A089LUI7_9BACL</name>
<dbReference type="NCBIfam" id="TIGR03561">
    <property type="entry name" value="organ_hyd_perox"/>
    <property type="match status" value="1"/>
</dbReference>
<evidence type="ECO:0000313" key="3">
    <source>
        <dbReference type="EMBL" id="AIQ62868.1"/>
    </source>
</evidence>
<dbReference type="EMBL" id="CP009286">
    <property type="protein sequence ID" value="AIQ62868.1"/>
    <property type="molecule type" value="Genomic_DNA"/>
</dbReference>
<dbReference type="PANTHER" id="PTHR33797:SF2">
    <property type="entry name" value="ORGANIC HYDROPEROXIDE RESISTANCE PROTEIN-LIKE"/>
    <property type="match status" value="1"/>
</dbReference>
<reference evidence="3 4" key="1">
    <citation type="submission" date="2014-08" db="EMBL/GenBank/DDBJ databases">
        <title>Comparative genomics of the Paenibacillus odorifer group.</title>
        <authorList>
            <person name="den Bakker H.C."/>
            <person name="Tsai Y.-C."/>
            <person name="Martin N."/>
            <person name="Korlach J."/>
            <person name="Wiedmann M."/>
        </authorList>
    </citation>
    <scope>NUCLEOTIDE SEQUENCE [LARGE SCALE GENOMIC DNA]</scope>
    <source>
        <strain evidence="3 4">DSM 14472</strain>
    </source>
</reference>
<keyword evidence="4" id="KW-1185">Reference proteome</keyword>
<dbReference type="InterPro" id="IPR019953">
    <property type="entry name" value="OHR"/>
</dbReference>
<comment type="similarity">
    <text evidence="1">Belongs to the OsmC/Ohr family.</text>
</comment>
<dbReference type="AlphaFoldDB" id="A0A089LUI7"/>
<sequence length="144" mass="15152">MKALYTASATVRGGREGSFESSDGALKHNLSMPKELGGPGGSGTNPEQLFAAGYGACYESALANVARKEGVKLQDVEVVSNVSIGKDESDGGFKLAVTLDVKMTGVDHAKAEELAKKAHDFCPYSKATRGNIDVNLNVVEMSRQ</sequence>
<protein>
    <submittedName>
        <fullName evidence="3">Ohr subfamily peroxiredoxin</fullName>
    </submittedName>
</protein>
<dbReference type="RefSeq" id="WP_038694332.1">
    <property type="nucleotide sequence ID" value="NZ_CP009286.1"/>
</dbReference>
<accession>A0A089LUI7</accession>
<dbReference type="Gene3D" id="2.20.25.10">
    <property type="match status" value="1"/>
</dbReference>
<proteinExistence type="inferred from homology"/>
<dbReference type="SUPFAM" id="SSF82784">
    <property type="entry name" value="OsmC-like"/>
    <property type="match status" value="1"/>
</dbReference>
<dbReference type="OrthoDB" id="9797508at2"/>
<dbReference type="Gene3D" id="3.30.300.20">
    <property type="match status" value="1"/>
</dbReference>
<evidence type="ECO:0000256" key="2">
    <source>
        <dbReference type="SAM" id="MobiDB-lite"/>
    </source>
</evidence>
<feature type="region of interest" description="Disordered" evidence="2">
    <location>
        <begin position="1"/>
        <end position="45"/>
    </location>
</feature>
<evidence type="ECO:0000313" key="4">
    <source>
        <dbReference type="Proteomes" id="UP000029507"/>
    </source>
</evidence>
<dbReference type="Proteomes" id="UP000029507">
    <property type="component" value="Chromosome"/>
</dbReference>
<dbReference type="HOGENOM" id="CLU_106355_2_1_9"/>
<dbReference type="KEGG" id="pste:PSTEL_06875"/>
<dbReference type="Pfam" id="PF02566">
    <property type="entry name" value="OsmC"/>
    <property type="match status" value="1"/>
</dbReference>
<dbReference type="GO" id="GO:0006979">
    <property type="term" value="P:response to oxidative stress"/>
    <property type="evidence" value="ECO:0007669"/>
    <property type="project" value="InterPro"/>
</dbReference>
<dbReference type="STRING" id="169760.PSTEL_06875"/>
<dbReference type="InterPro" id="IPR015946">
    <property type="entry name" value="KH_dom-like_a/b"/>
</dbReference>
<organism evidence="3 4">
    <name type="scientific">Paenibacillus stellifer</name>
    <dbReference type="NCBI Taxonomy" id="169760"/>
    <lineage>
        <taxon>Bacteria</taxon>
        <taxon>Bacillati</taxon>
        <taxon>Bacillota</taxon>
        <taxon>Bacilli</taxon>
        <taxon>Bacillales</taxon>
        <taxon>Paenibacillaceae</taxon>
        <taxon>Paenibacillus</taxon>
    </lineage>
</organism>
<dbReference type="InterPro" id="IPR036102">
    <property type="entry name" value="OsmC/Ohrsf"/>
</dbReference>
<evidence type="ECO:0000256" key="1">
    <source>
        <dbReference type="ARBA" id="ARBA00007378"/>
    </source>
</evidence>
<dbReference type="PANTHER" id="PTHR33797">
    <property type="entry name" value="ORGANIC HYDROPEROXIDE RESISTANCE PROTEIN-LIKE"/>
    <property type="match status" value="1"/>
</dbReference>
<gene>
    <name evidence="3" type="ORF">PSTEL_06875</name>
</gene>
<dbReference type="InterPro" id="IPR003718">
    <property type="entry name" value="OsmC/Ohr_fam"/>
</dbReference>